<keyword evidence="1" id="KW-0732">Signal</keyword>
<keyword evidence="3" id="KW-1185">Reference proteome</keyword>
<dbReference type="EMBL" id="QOHR01000002">
    <property type="protein sequence ID" value="REC58410.1"/>
    <property type="molecule type" value="Genomic_DNA"/>
</dbReference>
<dbReference type="OrthoDB" id="9813144at2"/>
<dbReference type="GO" id="GO:0006974">
    <property type="term" value="P:DNA damage response"/>
    <property type="evidence" value="ECO:0007669"/>
    <property type="project" value="TreeGrafter"/>
</dbReference>
<comment type="caution">
    <text evidence="2">The sequence shown here is derived from an EMBL/GenBank/DDBJ whole genome shotgun (WGS) entry which is preliminary data.</text>
</comment>
<sequence>MPIRLAASTLLLLALATAPVQAAERLISVTGRGEVTAPPDMAVIRLGVVEEAATAQAAMQAANDAAAAVLARLRARGIAQRDMQTSELRLAPVRASGPQDEGRRITGFTASNAVTVRLRDLAALGGALDAVVGEGANRLDGLRFTVADPAPLMEEARRAAVADAMARAETLAAAAGVTLGPVRSIAERGGGAPRPMMREAARSGGGVPVAPGEIEITVEVAMEVAIGAAE</sequence>
<reference evidence="2 3" key="1">
    <citation type="journal article" date="2017" name="Int. J. Syst. Evol. Microbiol.">
        <title>Rhodosalinus sediminis gen. nov., sp. nov., isolated from marine saltern.</title>
        <authorList>
            <person name="Guo L.Y."/>
            <person name="Ling S.K."/>
            <person name="Li C.M."/>
            <person name="Chen G.J."/>
            <person name="Du Z.J."/>
        </authorList>
    </citation>
    <scope>NUCLEOTIDE SEQUENCE [LARGE SCALE GENOMIC DNA]</scope>
    <source>
        <strain evidence="2 3">WDN1C137</strain>
    </source>
</reference>
<evidence type="ECO:0000256" key="1">
    <source>
        <dbReference type="SAM" id="SignalP"/>
    </source>
</evidence>
<dbReference type="PANTHER" id="PTHR34387:SF1">
    <property type="entry name" value="PERIPLASMIC IMMUNOGENIC PROTEIN"/>
    <property type="match status" value="1"/>
</dbReference>
<feature type="chain" id="PRO_5017550864" evidence="1">
    <location>
        <begin position="23"/>
        <end position="230"/>
    </location>
</feature>
<feature type="signal peptide" evidence="1">
    <location>
        <begin position="1"/>
        <end position="22"/>
    </location>
</feature>
<evidence type="ECO:0000313" key="3">
    <source>
        <dbReference type="Proteomes" id="UP000257131"/>
    </source>
</evidence>
<organism evidence="2 3">
    <name type="scientific">Rhodosalinus sediminis</name>
    <dbReference type="NCBI Taxonomy" id="1940533"/>
    <lineage>
        <taxon>Bacteria</taxon>
        <taxon>Pseudomonadati</taxon>
        <taxon>Pseudomonadota</taxon>
        <taxon>Alphaproteobacteria</taxon>
        <taxon>Rhodobacterales</taxon>
        <taxon>Paracoccaceae</taxon>
        <taxon>Rhodosalinus</taxon>
    </lineage>
</organism>
<dbReference type="RefSeq" id="WP_115978209.1">
    <property type="nucleotide sequence ID" value="NZ_QOHR01000002.1"/>
</dbReference>
<dbReference type="PANTHER" id="PTHR34387">
    <property type="entry name" value="SLR1258 PROTEIN"/>
    <property type="match status" value="1"/>
</dbReference>
<proteinExistence type="predicted"/>
<gene>
    <name evidence="2" type="ORF">DRV84_02265</name>
</gene>
<dbReference type="InterPro" id="IPR052022">
    <property type="entry name" value="26kDa_periplasmic_antigen"/>
</dbReference>
<accession>A0A3D9BXX1</accession>
<dbReference type="Proteomes" id="UP000257131">
    <property type="component" value="Unassembled WGS sequence"/>
</dbReference>
<name>A0A3D9BXX1_9RHOB</name>
<dbReference type="Gene3D" id="3.30.70.2970">
    <property type="entry name" value="Protein of unknown function (DUF541), domain 2"/>
    <property type="match status" value="1"/>
</dbReference>
<protein>
    <submittedName>
        <fullName evidence="2">DUF541 domain-containing protein</fullName>
    </submittedName>
</protein>
<dbReference type="AlphaFoldDB" id="A0A3D9BXX1"/>
<dbReference type="Gene3D" id="3.30.110.170">
    <property type="entry name" value="Protein of unknown function (DUF541), domain 1"/>
    <property type="match status" value="1"/>
</dbReference>
<evidence type="ECO:0000313" key="2">
    <source>
        <dbReference type="EMBL" id="REC58410.1"/>
    </source>
</evidence>
<dbReference type="Pfam" id="PF04402">
    <property type="entry name" value="SIMPL"/>
    <property type="match status" value="1"/>
</dbReference>
<dbReference type="InterPro" id="IPR007497">
    <property type="entry name" value="SIMPL/DUF541"/>
</dbReference>